<keyword evidence="4" id="KW-1185">Reference proteome</keyword>
<name>A0AAD9IMQ6_PROWI</name>
<evidence type="ECO:0000259" key="2">
    <source>
        <dbReference type="Pfam" id="PF19026"/>
    </source>
</evidence>
<dbReference type="EMBL" id="JASFZW010000002">
    <property type="protein sequence ID" value="KAK2080094.1"/>
    <property type="molecule type" value="Genomic_DNA"/>
</dbReference>
<dbReference type="InterPro" id="IPR052617">
    <property type="entry name" value="Huntingtin-int_K"/>
</dbReference>
<protein>
    <recommendedName>
        <fullName evidence="2">Nascent polypeptide-associated complex subunit alpha-like UBA domain-containing protein</fullName>
    </recommendedName>
</protein>
<dbReference type="PANTHER" id="PTHR31184:SF2">
    <property type="entry name" value="HUNTINGTIN-INTERACTING PROTEIN K"/>
    <property type="match status" value="1"/>
</dbReference>
<comment type="caution">
    <text evidence="3">The sequence shown here is derived from an EMBL/GenBank/DDBJ whole genome shotgun (WGS) entry which is preliminary data.</text>
</comment>
<evidence type="ECO:0000256" key="1">
    <source>
        <dbReference type="SAM" id="MobiDB-lite"/>
    </source>
</evidence>
<sequence>MADVGGPSGSSSREGNEQAKALDKMTDQVEEREMKKVDQSKVQAAMAELAQQEREKQEATRQRERELAAVKVESGDVELIAAEFEIEKKAAERHLREAGGDVKAALRSLAMQA</sequence>
<dbReference type="PANTHER" id="PTHR31184">
    <property type="entry name" value="HUNTINGTIN-INTERACTING PROTEIN K FAMILY MEMBER"/>
    <property type="match status" value="1"/>
</dbReference>
<dbReference type="GO" id="GO:0050821">
    <property type="term" value="P:protein stabilization"/>
    <property type="evidence" value="ECO:0007669"/>
    <property type="project" value="TreeGrafter"/>
</dbReference>
<accession>A0AAD9IMQ6</accession>
<dbReference type="InterPro" id="IPR044034">
    <property type="entry name" value="NAC-like_UBA"/>
</dbReference>
<dbReference type="InterPro" id="IPR038922">
    <property type="entry name" value="HYPK_UBA"/>
</dbReference>
<evidence type="ECO:0000313" key="4">
    <source>
        <dbReference type="Proteomes" id="UP001255856"/>
    </source>
</evidence>
<dbReference type="AlphaFoldDB" id="A0AAD9IMQ6"/>
<gene>
    <name evidence="3" type="ORF">QBZ16_002490</name>
</gene>
<dbReference type="Pfam" id="PF19026">
    <property type="entry name" value="UBA_HYPK"/>
    <property type="match status" value="1"/>
</dbReference>
<dbReference type="CDD" id="cd14361">
    <property type="entry name" value="UBA_HYPK"/>
    <property type="match status" value="1"/>
</dbReference>
<feature type="compositionally biased region" description="Basic and acidic residues" evidence="1">
    <location>
        <begin position="14"/>
        <end position="39"/>
    </location>
</feature>
<evidence type="ECO:0000313" key="3">
    <source>
        <dbReference type="EMBL" id="KAK2080094.1"/>
    </source>
</evidence>
<organism evidence="3 4">
    <name type="scientific">Prototheca wickerhamii</name>
    <dbReference type="NCBI Taxonomy" id="3111"/>
    <lineage>
        <taxon>Eukaryota</taxon>
        <taxon>Viridiplantae</taxon>
        <taxon>Chlorophyta</taxon>
        <taxon>core chlorophytes</taxon>
        <taxon>Trebouxiophyceae</taxon>
        <taxon>Chlorellales</taxon>
        <taxon>Chlorellaceae</taxon>
        <taxon>Prototheca</taxon>
    </lineage>
</organism>
<feature type="region of interest" description="Disordered" evidence="1">
    <location>
        <begin position="1"/>
        <end position="39"/>
    </location>
</feature>
<feature type="domain" description="Nascent polypeptide-associated complex subunit alpha-like UBA" evidence="2">
    <location>
        <begin position="70"/>
        <end position="109"/>
    </location>
</feature>
<dbReference type="Proteomes" id="UP001255856">
    <property type="component" value="Unassembled WGS sequence"/>
</dbReference>
<reference evidence="3" key="1">
    <citation type="submission" date="2021-01" db="EMBL/GenBank/DDBJ databases">
        <authorList>
            <person name="Eckstrom K.M.E."/>
        </authorList>
    </citation>
    <scope>NUCLEOTIDE SEQUENCE</scope>
    <source>
        <strain evidence="3">UVCC 0001</strain>
    </source>
</reference>
<proteinExistence type="predicted"/>